<accession>A0A5C1E501</accession>
<dbReference type="InterPro" id="IPR011197">
    <property type="entry name" value="UCP012318"/>
</dbReference>
<evidence type="ECO:0008006" key="3">
    <source>
        <dbReference type="Google" id="ProtNLM"/>
    </source>
</evidence>
<gene>
    <name evidence="1" type="ORF">OTERR_05250</name>
</gene>
<evidence type="ECO:0000313" key="1">
    <source>
        <dbReference type="EMBL" id="QEL64001.1"/>
    </source>
</evidence>
<evidence type="ECO:0000313" key="2">
    <source>
        <dbReference type="Proteomes" id="UP000323671"/>
    </source>
</evidence>
<proteinExistence type="predicted"/>
<dbReference type="KEGG" id="otr:OTERR_05250"/>
<dbReference type="CDD" id="cd00657">
    <property type="entry name" value="Ferritin_like"/>
    <property type="match status" value="1"/>
</dbReference>
<dbReference type="AlphaFoldDB" id="A0A5C1E501"/>
<dbReference type="PIRSF" id="PIRSF012318">
    <property type="entry name" value="UCP012318"/>
    <property type="match status" value="1"/>
</dbReference>
<dbReference type="PANTHER" id="PTHR42782">
    <property type="entry name" value="SI:CH73-314G15.3"/>
    <property type="match status" value="1"/>
</dbReference>
<protein>
    <recommendedName>
        <fullName evidence="3">Ferritin-like domain-containing protein</fullName>
    </recommendedName>
</protein>
<dbReference type="Proteomes" id="UP000323671">
    <property type="component" value="Chromosome"/>
</dbReference>
<dbReference type="EMBL" id="CP022579">
    <property type="protein sequence ID" value="QEL64001.1"/>
    <property type="molecule type" value="Genomic_DNA"/>
</dbReference>
<name>A0A5C1E501_9RHOO</name>
<dbReference type="InterPro" id="IPR007402">
    <property type="entry name" value="DUF455"/>
</dbReference>
<organism evidence="1 2">
    <name type="scientific">Oryzomicrobium terrae</name>
    <dbReference type="NCBI Taxonomy" id="1735038"/>
    <lineage>
        <taxon>Bacteria</taxon>
        <taxon>Pseudomonadati</taxon>
        <taxon>Pseudomonadota</taxon>
        <taxon>Betaproteobacteria</taxon>
        <taxon>Rhodocyclales</taxon>
        <taxon>Rhodocyclaceae</taxon>
        <taxon>Oryzomicrobium</taxon>
    </lineage>
</organism>
<dbReference type="PANTHER" id="PTHR42782:SF4">
    <property type="entry name" value="DUF455 DOMAIN-CONTAINING PROTEIN"/>
    <property type="match status" value="1"/>
</dbReference>
<dbReference type="Pfam" id="PF04305">
    <property type="entry name" value="DUF455"/>
    <property type="match status" value="1"/>
</dbReference>
<reference evidence="1 2" key="1">
    <citation type="submission" date="2017-07" db="EMBL/GenBank/DDBJ databases">
        <title>Complete genome sequence of Oryzomicrobium terrae TPP412.</title>
        <authorList>
            <person name="Chiu L.-W."/>
            <person name="Lo K.-J."/>
            <person name="Tsai Y.-M."/>
            <person name="Lin S.-S."/>
            <person name="Kuo C.-H."/>
            <person name="Liu C.-T."/>
        </authorList>
    </citation>
    <scope>NUCLEOTIDE SEQUENCE [LARGE SCALE GENOMIC DNA]</scope>
    <source>
        <strain evidence="1 2">TPP412</strain>
    </source>
</reference>
<sequence>MGLFARTLAALREPDPDAKCAAATALWADWQAGGVAVLRDDDAAVPVIALPVPGRPPRPALVPPAQVPLRGVGTREGRGAMLHAVAHIEFNAINLALDAVFRFRGLPADYYGGWLQVAAEEALHFGLIRARLAELGYDYGDFPAHNGLWELAVKTAADPLARMALVPRLMEARGLDATPPILERFRRAGDAGTVAALEVILRDEVGHVALGDRWFRYLCAQAGLPAEATYLRLLGEYGAPKIKPPFNTQARLAAGFSAAELADLTRLAEQAAAPARGR</sequence>
<keyword evidence="2" id="KW-1185">Reference proteome</keyword>
<dbReference type="SUPFAM" id="SSF47240">
    <property type="entry name" value="Ferritin-like"/>
    <property type="match status" value="1"/>
</dbReference>
<dbReference type="InterPro" id="IPR009078">
    <property type="entry name" value="Ferritin-like_SF"/>
</dbReference>